<name>A0AAV5N933_9PROT</name>
<organism evidence="1 2">
    <name type="scientific">Gluconobacter cerinus</name>
    <dbReference type="NCBI Taxonomy" id="38307"/>
    <lineage>
        <taxon>Bacteria</taxon>
        <taxon>Pseudomonadati</taxon>
        <taxon>Pseudomonadota</taxon>
        <taxon>Alphaproteobacteria</taxon>
        <taxon>Acetobacterales</taxon>
        <taxon>Acetobacteraceae</taxon>
        <taxon>Gluconobacter</taxon>
    </lineage>
</organism>
<accession>A0AAV5N933</accession>
<dbReference type="EMBL" id="BSNU01000001">
    <property type="protein sequence ID" value="GLQ61252.1"/>
    <property type="molecule type" value="Genomic_DNA"/>
</dbReference>
<evidence type="ECO:0000313" key="2">
    <source>
        <dbReference type="Proteomes" id="UP001156614"/>
    </source>
</evidence>
<proteinExistence type="predicted"/>
<sequence>MTKDGPMFDAAHSDFSWECPWETLEDKALCQDIIYWILSNIIRPPSVRGIYEFSCPRRREVILLNNIKDIFESFPKELNLRWSDRYNNSENFSDKKIYEILEEFTPIRDDNGNLKQNKDKAMEFLFANISYWSDAITIKDLLPQLGSGRLIAVYDEYKHEGLPLNVIAEHVLYYKRPIRSDEQQILARALIDLGWKRHRTAQTRLWQAPPDFPTRDPDRYRWIYR</sequence>
<keyword evidence="2" id="KW-1185">Reference proteome</keyword>
<evidence type="ECO:0000313" key="1">
    <source>
        <dbReference type="EMBL" id="GLQ61252.1"/>
    </source>
</evidence>
<dbReference type="AlphaFoldDB" id="A0AAV5N933"/>
<dbReference type="Proteomes" id="UP001156614">
    <property type="component" value="Unassembled WGS sequence"/>
</dbReference>
<protein>
    <submittedName>
        <fullName evidence="1">Uncharacterized protein</fullName>
    </submittedName>
</protein>
<comment type="caution">
    <text evidence="1">The sequence shown here is derived from an EMBL/GenBank/DDBJ whole genome shotgun (WGS) entry which is preliminary data.</text>
</comment>
<reference evidence="2" key="1">
    <citation type="journal article" date="2019" name="Int. J. Syst. Evol. Microbiol.">
        <title>The Global Catalogue of Microorganisms (GCM) 10K type strain sequencing project: providing services to taxonomists for standard genome sequencing and annotation.</title>
        <authorList>
            <consortium name="The Broad Institute Genomics Platform"/>
            <consortium name="The Broad Institute Genome Sequencing Center for Infectious Disease"/>
            <person name="Wu L."/>
            <person name="Ma J."/>
        </authorList>
    </citation>
    <scope>NUCLEOTIDE SEQUENCE [LARGE SCALE GENOMIC DNA]</scope>
    <source>
        <strain evidence="2">NBRC 3267</strain>
    </source>
</reference>
<gene>
    <name evidence="1" type="ORF">GCM10007867_00970</name>
</gene>